<accession>A0A1Y6G659</accession>
<dbReference type="Pfam" id="PF08922">
    <property type="entry name" value="DUF1905"/>
    <property type="match status" value="1"/>
</dbReference>
<sequence>MSVNRLQFRAAVIYWRGPAPFLFAAIPAALAADIRALGSAVSYGWGCIPVSAQIGEARFTTSLLPKDGSYLLPLKVAARKAIGPVDVGDTLDVSLDIGTSR</sequence>
<dbReference type="InterPro" id="IPR037079">
    <property type="entry name" value="AF2212/PG0164-like_sf"/>
</dbReference>
<dbReference type="EMBL" id="FXWK01000002">
    <property type="protein sequence ID" value="SMQ85625.1"/>
    <property type="molecule type" value="Genomic_DNA"/>
</dbReference>
<reference evidence="2" key="1">
    <citation type="submission" date="2017-04" db="EMBL/GenBank/DDBJ databases">
        <authorList>
            <person name="Varghese N."/>
            <person name="Submissions S."/>
        </authorList>
    </citation>
    <scope>NUCLEOTIDE SEQUENCE [LARGE SCALE GENOMIC DNA]</scope>
</reference>
<evidence type="ECO:0000313" key="2">
    <source>
        <dbReference type="Proteomes" id="UP000194474"/>
    </source>
</evidence>
<gene>
    <name evidence="1" type="ORF">SAMN06295905_2912</name>
</gene>
<dbReference type="Gene3D" id="2.40.30.100">
    <property type="entry name" value="AF2212/PG0164-like"/>
    <property type="match status" value="1"/>
</dbReference>
<name>A0A1Y6G659_9HYPH</name>
<dbReference type="SUPFAM" id="SSF141694">
    <property type="entry name" value="AF2212/PG0164-like"/>
    <property type="match status" value="1"/>
</dbReference>
<evidence type="ECO:0008006" key="3">
    <source>
        <dbReference type="Google" id="ProtNLM"/>
    </source>
</evidence>
<proteinExistence type="predicted"/>
<dbReference type="AlphaFoldDB" id="A0A1Y6G659"/>
<organism evidence="1 2">
    <name type="scientific">Devosia lucknowensis</name>
    <dbReference type="NCBI Taxonomy" id="1096929"/>
    <lineage>
        <taxon>Bacteria</taxon>
        <taxon>Pseudomonadati</taxon>
        <taxon>Pseudomonadota</taxon>
        <taxon>Alphaproteobacteria</taxon>
        <taxon>Hyphomicrobiales</taxon>
        <taxon>Devosiaceae</taxon>
        <taxon>Devosia</taxon>
    </lineage>
</organism>
<dbReference type="Proteomes" id="UP000194474">
    <property type="component" value="Unassembled WGS sequence"/>
</dbReference>
<evidence type="ECO:0000313" key="1">
    <source>
        <dbReference type="EMBL" id="SMQ85625.1"/>
    </source>
</evidence>
<dbReference type="InterPro" id="IPR015018">
    <property type="entry name" value="DUF1905"/>
</dbReference>
<keyword evidence="2" id="KW-1185">Reference proteome</keyword>
<protein>
    <recommendedName>
        <fullName evidence="3">DUF1905 domain-containing protein</fullName>
    </recommendedName>
</protein>